<evidence type="ECO:0000313" key="1">
    <source>
        <dbReference type="EMBL" id="KAK2710498.1"/>
    </source>
</evidence>
<comment type="caution">
    <text evidence="1">The sequence shown here is derived from an EMBL/GenBank/DDBJ whole genome shotgun (WGS) entry which is preliminary data.</text>
</comment>
<organism evidence="1 2">
    <name type="scientific">Artemia franciscana</name>
    <name type="common">Brine shrimp</name>
    <name type="synonym">Artemia sanfranciscana</name>
    <dbReference type="NCBI Taxonomy" id="6661"/>
    <lineage>
        <taxon>Eukaryota</taxon>
        <taxon>Metazoa</taxon>
        <taxon>Ecdysozoa</taxon>
        <taxon>Arthropoda</taxon>
        <taxon>Crustacea</taxon>
        <taxon>Branchiopoda</taxon>
        <taxon>Anostraca</taxon>
        <taxon>Artemiidae</taxon>
        <taxon>Artemia</taxon>
    </lineage>
</organism>
<dbReference type="EMBL" id="JAVRJZ010000016">
    <property type="protein sequence ID" value="KAK2710498.1"/>
    <property type="molecule type" value="Genomic_DNA"/>
</dbReference>
<proteinExistence type="predicted"/>
<reference evidence="1" key="1">
    <citation type="submission" date="2023-07" db="EMBL/GenBank/DDBJ databases">
        <title>Chromosome-level genome assembly of Artemia franciscana.</title>
        <authorList>
            <person name="Jo E."/>
        </authorList>
    </citation>
    <scope>NUCLEOTIDE SEQUENCE</scope>
    <source>
        <tissue evidence="1">Whole body</tissue>
    </source>
</reference>
<evidence type="ECO:0000313" key="2">
    <source>
        <dbReference type="Proteomes" id="UP001187531"/>
    </source>
</evidence>
<sequence length="108" mass="12304">MPRDSASRFHVQNQADILDPSGCRKAQEFQCAAYIAFVNFKAAFDLVDHNFLWLILEQTGLLDKHYCLFKTLYTDNKGSIQINSRHNPVFEVNNSVRQGCTAAPKLQL</sequence>
<dbReference type="PANTHER" id="PTHR47027:SF20">
    <property type="entry name" value="REVERSE TRANSCRIPTASE-LIKE PROTEIN WITH RNA-DIRECTED DNA POLYMERASE DOMAIN"/>
    <property type="match status" value="1"/>
</dbReference>
<name>A0AA88HFP6_ARTSF</name>
<dbReference type="AlphaFoldDB" id="A0AA88HFP6"/>
<dbReference type="Proteomes" id="UP001187531">
    <property type="component" value="Unassembled WGS sequence"/>
</dbReference>
<dbReference type="PANTHER" id="PTHR47027">
    <property type="entry name" value="REVERSE TRANSCRIPTASE DOMAIN-CONTAINING PROTEIN"/>
    <property type="match status" value="1"/>
</dbReference>
<keyword evidence="2" id="KW-1185">Reference proteome</keyword>
<gene>
    <name evidence="1" type="ORF">QYM36_011879</name>
</gene>
<evidence type="ECO:0008006" key="3">
    <source>
        <dbReference type="Google" id="ProtNLM"/>
    </source>
</evidence>
<accession>A0AA88HFP6</accession>
<protein>
    <recommendedName>
        <fullName evidence="3">Reverse transcriptase domain-containing protein</fullName>
    </recommendedName>
</protein>